<dbReference type="RefSeq" id="WP_035838012.1">
    <property type="nucleotide sequence ID" value="NZ_JACHBQ010000001.1"/>
</dbReference>
<keyword evidence="3 4" id="KW-0418">Kinase</keyword>
<evidence type="ECO:0000256" key="3">
    <source>
        <dbReference type="ARBA" id="ARBA00022777"/>
    </source>
</evidence>
<dbReference type="eggNOG" id="COG1929">
    <property type="taxonomic scope" value="Bacteria"/>
</dbReference>
<evidence type="ECO:0000313" key="6">
    <source>
        <dbReference type="EMBL" id="MBB5640768.1"/>
    </source>
</evidence>
<dbReference type="SUPFAM" id="SSF110738">
    <property type="entry name" value="Glycerate kinase I"/>
    <property type="match status" value="1"/>
</dbReference>
<dbReference type="Proteomes" id="UP000561726">
    <property type="component" value="Unassembled WGS sequence"/>
</dbReference>
<organism evidence="5 7">
    <name type="scientific">Cryobacterium roopkundense</name>
    <dbReference type="NCBI Taxonomy" id="1001240"/>
    <lineage>
        <taxon>Bacteria</taxon>
        <taxon>Bacillati</taxon>
        <taxon>Actinomycetota</taxon>
        <taxon>Actinomycetes</taxon>
        <taxon>Micrococcales</taxon>
        <taxon>Microbacteriaceae</taxon>
        <taxon>Cryobacterium</taxon>
    </lineage>
</organism>
<evidence type="ECO:0000313" key="5">
    <source>
        <dbReference type="EMBL" id="KGJ72403.1"/>
    </source>
</evidence>
<dbReference type="Pfam" id="PF02595">
    <property type="entry name" value="Gly_kinase"/>
    <property type="match status" value="1"/>
</dbReference>
<dbReference type="InterPro" id="IPR018197">
    <property type="entry name" value="Glycerate_kinase_RE-like"/>
</dbReference>
<sequence length="382" mass="38302">MSTLAARTPITVAIAPDSFKGSLSAAEAAAAMAEGARAVFGPDAVIVECPMADGGEGTLEAILAVWGVPARVLSTFDALGRPRQARVGVSADGRTAVIEAAEANGLPAVMDVNLQPLRADTFGVGILARDLLDEGVDEILLCVGGSASTDGGTGLLTALGARFRDREGRNVAAGGAGLADIRSIDVSGLHTRARAVLWRVAVDVTNPLCGARGAASVFGPQKGALPADVALLDTGLATLCAVVRDATGIDMLEEPGAGAAGGMPATLVPLLGAEMIPGSTMVADAVGLADRLAGADFVLTGEGRFDSQSLDGKVVEAVTRLSPPTTPVIVIAGSVGLSAEQTRAAGVAAAFSIANGPAMLAELQEHAYHRVRDTAAQVCALI</sequence>
<protein>
    <submittedName>
        <fullName evidence="5">Glycerate kinase</fullName>
        <ecNumber evidence="6">2.7.1.31</ecNumber>
    </submittedName>
</protein>
<keyword evidence="7" id="KW-1185">Reference proteome</keyword>
<comment type="similarity">
    <text evidence="1 4">Belongs to the glycerate kinase type-1 family.</text>
</comment>
<evidence type="ECO:0000313" key="7">
    <source>
        <dbReference type="Proteomes" id="UP000029864"/>
    </source>
</evidence>
<accession>A0A099J4L5</accession>
<proteinExistence type="inferred from homology"/>
<dbReference type="Gene3D" id="3.40.50.10350">
    <property type="entry name" value="Glycerate kinase, domain 1"/>
    <property type="match status" value="1"/>
</dbReference>
<dbReference type="AlphaFoldDB" id="A0A099J4L5"/>
<dbReference type="NCBIfam" id="TIGR00045">
    <property type="entry name" value="glycerate kinase"/>
    <property type="match status" value="1"/>
</dbReference>
<dbReference type="Gene3D" id="3.90.1510.10">
    <property type="entry name" value="Glycerate kinase, domain 2"/>
    <property type="match status" value="1"/>
</dbReference>
<dbReference type="OrthoDB" id="9774290at2"/>
<dbReference type="EC" id="2.7.1.31" evidence="6"/>
<dbReference type="GO" id="GO:0008887">
    <property type="term" value="F:glycerate kinase activity"/>
    <property type="evidence" value="ECO:0007669"/>
    <property type="project" value="UniProtKB-UniRule"/>
</dbReference>
<dbReference type="EMBL" id="JACHBQ010000001">
    <property type="protein sequence ID" value="MBB5640768.1"/>
    <property type="molecule type" value="Genomic_DNA"/>
</dbReference>
<dbReference type="PIRSF" id="PIRSF006078">
    <property type="entry name" value="GlxK"/>
    <property type="match status" value="1"/>
</dbReference>
<gene>
    <name evidence="6" type="ORF">BJ997_001316</name>
    <name evidence="5" type="ORF">GY21_15685</name>
</gene>
<comment type="caution">
    <text evidence="5">The sequence shown here is derived from an EMBL/GenBank/DDBJ whole genome shotgun (WGS) entry which is preliminary data.</text>
</comment>
<evidence type="ECO:0000256" key="1">
    <source>
        <dbReference type="ARBA" id="ARBA00006284"/>
    </source>
</evidence>
<dbReference type="STRING" id="1001240.GY21_15685"/>
<reference evidence="6 8" key="2">
    <citation type="submission" date="2020-08" db="EMBL/GenBank/DDBJ databases">
        <title>Sequencing the genomes of 1000 actinobacteria strains.</title>
        <authorList>
            <person name="Klenk H.-P."/>
        </authorList>
    </citation>
    <scope>NUCLEOTIDE SEQUENCE [LARGE SCALE GENOMIC DNA]</scope>
    <source>
        <strain evidence="6 8">DSM 21065</strain>
    </source>
</reference>
<dbReference type="InterPro" id="IPR004381">
    <property type="entry name" value="Glycerate_kinase"/>
</dbReference>
<dbReference type="Proteomes" id="UP000029864">
    <property type="component" value="Unassembled WGS sequence"/>
</dbReference>
<dbReference type="EMBL" id="JPXF01000075">
    <property type="protein sequence ID" value="KGJ72403.1"/>
    <property type="molecule type" value="Genomic_DNA"/>
</dbReference>
<reference evidence="5 7" key="1">
    <citation type="submission" date="2014-08" db="EMBL/GenBank/DDBJ databases">
        <authorList>
            <person name="Sisinthy S."/>
        </authorList>
    </citation>
    <scope>NUCLEOTIDE SEQUENCE [LARGE SCALE GENOMIC DNA]</scope>
    <source>
        <strain evidence="5 7">RuG17</strain>
    </source>
</reference>
<evidence type="ECO:0000313" key="8">
    <source>
        <dbReference type="Proteomes" id="UP000561726"/>
    </source>
</evidence>
<dbReference type="InterPro" id="IPR018193">
    <property type="entry name" value="Glyc_kinase_flavodox-like_fold"/>
</dbReference>
<dbReference type="InterPro" id="IPR036129">
    <property type="entry name" value="Glycerate_kinase_sf"/>
</dbReference>
<name>A0A099J4L5_9MICO</name>
<dbReference type="PANTHER" id="PTHR21599:SF0">
    <property type="entry name" value="GLYCERATE KINASE"/>
    <property type="match status" value="1"/>
</dbReference>
<keyword evidence="2 4" id="KW-0808">Transferase</keyword>
<evidence type="ECO:0000256" key="4">
    <source>
        <dbReference type="PIRNR" id="PIRNR006078"/>
    </source>
</evidence>
<evidence type="ECO:0000256" key="2">
    <source>
        <dbReference type="ARBA" id="ARBA00022679"/>
    </source>
</evidence>
<dbReference type="GO" id="GO:0031388">
    <property type="term" value="P:organic acid phosphorylation"/>
    <property type="evidence" value="ECO:0007669"/>
    <property type="project" value="UniProtKB-UniRule"/>
</dbReference>
<dbReference type="PANTHER" id="PTHR21599">
    <property type="entry name" value="GLYCERATE KINASE"/>
    <property type="match status" value="1"/>
</dbReference>